<dbReference type="AlphaFoldDB" id="A0AAN6D0I3"/>
<reference evidence="2 4" key="1">
    <citation type="journal article" date="2021" name="G3 (Bethesda)">
        <title>Genomic diversity, chromosomal rearrangements, and interspecies hybridization in the ogataea polymorpha species complex.</title>
        <authorList>
            <person name="Hanson S.J."/>
            <person name="Cinneide E.O."/>
            <person name="Salzberg L.I."/>
            <person name="Wolfe K.H."/>
            <person name="McGowan J."/>
            <person name="Fitzpatrick D.A."/>
            <person name="Matlin K."/>
        </authorList>
    </citation>
    <scope>NUCLEOTIDE SEQUENCE</scope>
    <source>
        <strain evidence="3">81-436-3</strain>
        <strain evidence="2">83-405-1</strain>
    </source>
</reference>
<dbReference type="EMBL" id="JAHLUN010000021">
    <property type="protein sequence ID" value="KAG7761740.1"/>
    <property type="molecule type" value="Genomic_DNA"/>
</dbReference>
<name>A0AAN6D0I3_9ASCO</name>
<comment type="caution">
    <text evidence="2">The sequence shown here is derived from an EMBL/GenBank/DDBJ whole genome shotgun (WGS) entry which is preliminary data.</text>
</comment>
<feature type="compositionally biased region" description="Basic residues" evidence="1">
    <location>
        <begin position="141"/>
        <end position="171"/>
    </location>
</feature>
<sequence length="171" mass="19156">MSFRKRVTASAVNSPVVASVHATASLSSEETQQLLDQFISECDRLEATALDKSYHGPDSTTLSQLKRLQRELRGLPPLLLEGQAKEKSEKVPKKTVFEDVGEKPKKIVFDEEPQGAETAGDETAEADETVVSDENGEERQKKRKLEKKDKRDKKDKKDKKAKKSKKEKSAE</sequence>
<dbReference type="Proteomes" id="UP000738402">
    <property type="component" value="Unassembled WGS sequence"/>
</dbReference>
<dbReference type="InterPro" id="IPR013239">
    <property type="entry name" value="RNA_polI_Rpa14"/>
</dbReference>
<evidence type="ECO:0000313" key="3">
    <source>
        <dbReference type="EMBL" id="KAG7761740.1"/>
    </source>
</evidence>
<dbReference type="Proteomes" id="UP000697297">
    <property type="component" value="Unassembled WGS sequence"/>
</dbReference>
<feature type="compositionally biased region" description="Acidic residues" evidence="1">
    <location>
        <begin position="110"/>
        <end position="136"/>
    </location>
</feature>
<evidence type="ECO:0000313" key="2">
    <source>
        <dbReference type="EMBL" id="KAG7723816.1"/>
    </source>
</evidence>
<proteinExistence type="predicted"/>
<gene>
    <name evidence="2" type="ORF">KL933_005291</name>
    <name evidence="3" type="ORF">KL946_005293</name>
</gene>
<evidence type="ECO:0000256" key="1">
    <source>
        <dbReference type="SAM" id="MobiDB-lite"/>
    </source>
</evidence>
<keyword evidence="4" id="KW-1185">Reference proteome</keyword>
<organism evidence="2 5">
    <name type="scientific">Ogataea haglerorum</name>
    <dbReference type="NCBI Taxonomy" id="1937702"/>
    <lineage>
        <taxon>Eukaryota</taxon>
        <taxon>Fungi</taxon>
        <taxon>Dikarya</taxon>
        <taxon>Ascomycota</taxon>
        <taxon>Saccharomycotina</taxon>
        <taxon>Pichiomycetes</taxon>
        <taxon>Pichiales</taxon>
        <taxon>Pichiaceae</taxon>
        <taxon>Ogataea</taxon>
    </lineage>
</organism>
<evidence type="ECO:0000313" key="5">
    <source>
        <dbReference type="Proteomes" id="UP000738402"/>
    </source>
</evidence>
<protein>
    <submittedName>
        <fullName evidence="2">Uncharacterized protein</fullName>
    </submittedName>
</protein>
<dbReference type="Pfam" id="PF08203">
    <property type="entry name" value="RNA_polI_A14"/>
    <property type="match status" value="1"/>
</dbReference>
<accession>A0AAN6D0I3</accession>
<evidence type="ECO:0000313" key="4">
    <source>
        <dbReference type="Proteomes" id="UP000697297"/>
    </source>
</evidence>
<dbReference type="Gene3D" id="6.10.250.3390">
    <property type="match status" value="1"/>
</dbReference>
<feature type="region of interest" description="Disordered" evidence="1">
    <location>
        <begin position="102"/>
        <end position="171"/>
    </location>
</feature>
<dbReference type="EMBL" id="JAHLUH010000022">
    <property type="protein sequence ID" value="KAG7723816.1"/>
    <property type="molecule type" value="Genomic_DNA"/>
</dbReference>